<dbReference type="Pfam" id="PF13484">
    <property type="entry name" value="Fer4_16"/>
    <property type="match status" value="1"/>
</dbReference>
<sequence>MINLKQKTQLTDNLIQELRLSHSNELKEELIKYSKEVGIDAIGFSSVDSFLFLGEELRRREEVGWSSGLAKGTIEERTNPILSMSDAKSFISIAIAYPRKANLPKQDRSNPFAQFSRSSWGMDYHQFVDAKLQLLDDWLRDNIPGIKVIRSVDTGVFNDRAIALRSGIGFSGKNSSIIHQELGSYIYLGELLVNYEFTPDVMKERQCGTCNRCVRACPTKAIQADGGLNEKRCLSYVTQAKEYLDPELYEKISQTIYGCDICQEVCPFNAEVDFHHHPELEPTGVEFPNIQEILTLTNKEFKMKYGHLAGSWRGVSVLKRNAMFNAGFYKYKEALPEILKIRDGQGPKWLKDAAKQAYIRLEKR</sequence>
<evidence type="ECO:0000256" key="2">
    <source>
        <dbReference type="ARBA" id="ARBA00022490"/>
    </source>
</evidence>
<organism evidence="10 11">
    <name type="scientific">Turicibacter faecis</name>
    <dbReference type="NCBI Taxonomy" id="2963365"/>
    <lineage>
        <taxon>Bacteria</taxon>
        <taxon>Bacillati</taxon>
        <taxon>Bacillota</taxon>
        <taxon>Erysipelotrichia</taxon>
        <taxon>Erysipelotrichales</taxon>
        <taxon>Turicibacteraceae</taxon>
        <taxon>Turicibacter</taxon>
    </lineage>
</organism>
<keyword evidence="11" id="KW-1185">Reference proteome</keyword>
<dbReference type="PANTHER" id="PTHR30002">
    <property type="entry name" value="EPOXYQUEUOSINE REDUCTASE"/>
    <property type="match status" value="1"/>
</dbReference>
<evidence type="ECO:0000256" key="5">
    <source>
        <dbReference type="ARBA" id="ARBA00022785"/>
    </source>
</evidence>
<evidence type="ECO:0000313" key="11">
    <source>
        <dbReference type="Proteomes" id="UP001432099"/>
    </source>
</evidence>
<dbReference type="RefSeq" id="WP_338617834.1">
    <property type="nucleotide sequence ID" value="NZ_AP028127.1"/>
</dbReference>
<dbReference type="PROSITE" id="PS00198">
    <property type="entry name" value="4FE4S_FER_1"/>
    <property type="match status" value="1"/>
</dbReference>
<keyword evidence="2" id="KW-0963">Cytoplasm</keyword>
<evidence type="ECO:0000256" key="4">
    <source>
        <dbReference type="ARBA" id="ARBA00022723"/>
    </source>
</evidence>
<evidence type="ECO:0000256" key="8">
    <source>
        <dbReference type="ARBA" id="ARBA00023014"/>
    </source>
</evidence>
<accession>A0ABN6ZEY3</accession>
<protein>
    <submittedName>
        <fullName evidence="10">Epoxyqueuosine reductase</fullName>
    </submittedName>
</protein>
<reference evidence="10" key="1">
    <citation type="journal article" date="2024" name="Int. J. Syst. Evol. Microbiol.">
        <title>Turicibacter faecis sp. nov., isolated from faeces of heart failure mouse model.</title>
        <authorList>
            <person name="Imamura Y."/>
            <person name="Motooka D."/>
            <person name="Nakajima Y."/>
            <person name="Ito S."/>
            <person name="Kitakaze M."/>
            <person name="Iida T."/>
            <person name="Nakamura S."/>
        </authorList>
    </citation>
    <scope>NUCLEOTIDE SEQUENCE</scope>
    <source>
        <strain evidence="10">TC023</strain>
    </source>
</reference>
<keyword evidence="4" id="KW-0479">Metal-binding</keyword>
<name>A0ABN6ZEY3_9FIRM</name>
<evidence type="ECO:0000256" key="6">
    <source>
        <dbReference type="ARBA" id="ARBA00023002"/>
    </source>
</evidence>
<evidence type="ECO:0000256" key="3">
    <source>
        <dbReference type="ARBA" id="ARBA00022694"/>
    </source>
</evidence>
<dbReference type="EMBL" id="AP028127">
    <property type="protein sequence ID" value="BEH90330.1"/>
    <property type="molecule type" value="Genomic_DNA"/>
</dbReference>
<dbReference type="NCBIfam" id="TIGR00276">
    <property type="entry name" value="tRNA epoxyqueuosine(34) reductase QueG"/>
    <property type="match status" value="1"/>
</dbReference>
<keyword evidence="1" id="KW-0004">4Fe-4S</keyword>
<dbReference type="Pfam" id="PF08331">
    <property type="entry name" value="QueG_DUF1730"/>
    <property type="match status" value="1"/>
</dbReference>
<dbReference type="InterPro" id="IPR013542">
    <property type="entry name" value="QueG_DUF1730"/>
</dbReference>
<keyword evidence="6" id="KW-0560">Oxidoreductase</keyword>
<dbReference type="PANTHER" id="PTHR30002:SF4">
    <property type="entry name" value="EPOXYQUEUOSINE REDUCTASE"/>
    <property type="match status" value="1"/>
</dbReference>
<keyword evidence="3" id="KW-0819">tRNA processing</keyword>
<evidence type="ECO:0000256" key="1">
    <source>
        <dbReference type="ARBA" id="ARBA00022485"/>
    </source>
</evidence>
<dbReference type="PROSITE" id="PS51379">
    <property type="entry name" value="4FE4S_FER_2"/>
    <property type="match status" value="1"/>
</dbReference>
<dbReference type="Proteomes" id="UP001432099">
    <property type="component" value="Chromosome"/>
</dbReference>
<dbReference type="SUPFAM" id="SSF54862">
    <property type="entry name" value="4Fe-4S ferredoxins"/>
    <property type="match status" value="1"/>
</dbReference>
<proteinExistence type="predicted"/>
<evidence type="ECO:0000313" key="10">
    <source>
        <dbReference type="EMBL" id="BEH90330.1"/>
    </source>
</evidence>
<keyword evidence="8" id="KW-0411">Iron-sulfur</keyword>
<keyword evidence="7" id="KW-0408">Iron</keyword>
<gene>
    <name evidence="10" type="primary">queG</name>
    <name evidence="10" type="ORF">T23_04320</name>
</gene>
<dbReference type="InterPro" id="IPR017900">
    <property type="entry name" value="4Fe4S_Fe_S_CS"/>
</dbReference>
<dbReference type="InterPro" id="IPR017896">
    <property type="entry name" value="4Fe4S_Fe-S-bd"/>
</dbReference>
<dbReference type="InterPro" id="IPR004453">
    <property type="entry name" value="QueG"/>
</dbReference>
<keyword evidence="5" id="KW-0671">Queuosine biosynthesis</keyword>
<dbReference type="Gene3D" id="3.30.70.20">
    <property type="match status" value="1"/>
</dbReference>
<evidence type="ECO:0000259" key="9">
    <source>
        <dbReference type="PROSITE" id="PS51379"/>
    </source>
</evidence>
<evidence type="ECO:0000256" key="7">
    <source>
        <dbReference type="ARBA" id="ARBA00023004"/>
    </source>
</evidence>
<feature type="domain" description="4Fe-4S ferredoxin-type" evidence="9">
    <location>
        <begin position="197"/>
        <end position="227"/>
    </location>
</feature>